<dbReference type="Proteomes" id="UP001279410">
    <property type="component" value="Unassembled WGS sequence"/>
</dbReference>
<evidence type="ECO:0000313" key="2">
    <source>
        <dbReference type="EMBL" id="GLD55082.1"/>
    </source>
</evidence>
<reference evidence="2" key="1">
    <citation type="submission" date="2022-08" db="EMBL/GenBank/DDBJ databases">
        <title>Genome sequencing of akame (Lates japonicus).</title>
        <authorList>
            <person name="Hashiguchi Y."/>
            <person name="Takahashi H."/>
        </authorList>
    </citation>
    <scope>NUCLEOTIDE SEQUENCE</scope>
    <source>
        <strain evidence="2">Kochi</strain>
    </source>
</reference>
<name>A0AAD3R408_LATJO</name>
<feature type="compositionally biased region" description="Basic and acidic residues" evidence="1">
    <location>
        <begin position="42"/>
        <end position="63"/>
    </location>
</feature>
<protein>
    <submittedName>
        <fullName evidence="2">Flocculation protein FLO11-like isoform X1</fullName>
    </submittedName>
</protein>
<evidence type="ECO:0000313" key="3">
    <source>
        <dbReference type="Proteomes" id="UP001279410"/>
    </source>
</evidence>
<organism evidence="2 3">
    <name type="scientific">Lates japonicus</name>
    <name type="common">Japanese lates</name>
    <dbReference type="NCBI Taxonomy" id="270547"/>
    <lineage>
        <taxon>Eukaryota</taxon>
        <taxon>Metazoa</taxon>
        <taxon>Chordata</taxon>
        <taxon>Craniata</taxon>
        <taxon>Vertebrata</taxon>
        <taxon>Euteleostomi</taxon>
        <taxon>Actinopterygii</taxon>
        <taxon>Neopterygii</taxon>
        <taxon>Teleostei</taxon>
        <taxon>Neoteleostei</taxon>
        <taxon>Acanthomorphata</taxon>
        <taxon>Carangaria</taxon>
        <taxon>Carangaria incertae sedis</taxon>
        <taxon>Centropomidae</taxon>
        <taxon>Lates</taxon>
    </lineage>
</organism>
<keyword evidence="3" id="KW-1185">Reference proteome</keyword>
<gene>
    <name evidence="2" type="ORF">AKAME5_000762500</name>
</gene>
<feature type="compositionally biased region" description="Basic and acidic residues" evidence="1">
    <location>
        <begin position="1"/>
        <end position="15"/>
    </location>
</feature>
<feature type="compositionally biased region" description="Low complexity" evidence="1">
    <location>
        <begin position="18"/>
        <end position="35"/>
    </location>
</feature>
<comment type="caution">
    <text evidence="2">The sequence shown here is derived from an EMBL/GenBank/DDBJ whole genome shotgun (WGS) entry which is preliminary data.</text>
</comment>
<sequence length="361" mass="39531">MSTSDAGDREQRAEEGETATTQRRTPRAARTSTFRSQQDESFGERFQQENPSGDERPDQDRDCQGSGVRQDGPHTNLRSGANRVRQDEAAPCACSQVQLQKPSGLRFTSSLFFILSKSLRIDTAEVKLKLKLDSGPHSVTGPQRAETEVGCCQVNRRTSPLSETTSVCLLPETTAPVNREEEVITVVFNESETSRDLSANHSLSNGDFGPHEHNGLQVLPCGAQPKRTGSGSVEEGIKNHTKLENQEDLEELSSPAVTMLSSTVVTVLAPHWSGRLRRTKRFEGSGTSDVQGNLQGVTNTAANSAHFQETQNQQGVERVLTDGLQATLRVPFLGTRRNTVGWSTMNKGEVHKLAIKEHSQL</sequence>
<accession>A0AAD3R408</accession>
<feature type="region of interest" description="Disordered" evidence="1">
    <location>
        <begin position="1"/>
        <end position="79"/>
    </location>
</feature>
<evidence type="ECO:0000256" key="1">
    <source>
        <dbReference type="SAM" id="MobiDB-lite"/>
    </source>
</evidence>
<dbReference type="AlphaFoldDB" id="A0AAD3R408"/>
<proteinExistence type="predicted"/>
<dbReference type="EMBL" id="BRZM01000020">
    <property type="protein sequence ID" value="GLD55082.1"/>
    <property type="molecule type" value="Genomic_DNA"/>
</dbReference>